<feature type="domain" description="PAS" evidence="11">
    <location>
        <begin position="1101"/>
        <end position="1179"/>
    </location>
</feature>
<dbReference type="NCBIfam" id="TIGR00229">
    <property type="entry name" value="sensory_box"/>
    <property type="match status" value="3"/>
</dbReference>
<dbReference type="GO" id="GO:0004673">
    <property type="term" value="F:protein histidine kinase activity"/>
    <property type="evidence" value="ECO:0007669"/>
    <property type="project" value="UniProtKB-EC"/>
</dbReference>
<dbReference type="PROSITE" id="PS50113">
    <property type="entry name" value="PAC"/>
    <property type="match status" value="1"/>
</dbReference>
<dbReference type="Gene3D" id="1.10.287.130">
    <property type="match status" value="2"/>
</dbReference>
<dbReference type="Pfam" id="PF00512">
    <property type="entry name" value="HisKA"/>
    <property type="match status" value="2"/>
</dbReference>
<feature type="modified residue" description="4-aspartylphosphate" evidence="7">
    <location>
        <position position="669"/>
    </location>
</feature>
<comment type="caution">
    <text evidence="13">The sequence shown here is derived from an EMBL/GenBank/DDBJ whole genome shotgun (WGS) entry which is preliminary data.</text>
</comment>
<accession>A0ABX2CRK6</accession>
<reference evidence="13 14" key="1">
    <citation type="journal article" date="2020" name="Sci. Rep.">
        <title>A novel cyanobacterial geosmin producer, revising GeoA distribution and dispersion patterns in Bacteria.</title>
        <authorList>
            <person name="Churro C."/>
            <person name="Semedo-Aguiar A.P."/>
            <person name="Silva A.D."/>
            <person name="Pereira-Leal J.B."/>
            <person name="Leite R.B."/>
        </authorList>
    </citation>
    <scope>NUCLEOTIDE SEQUENCE [LARGE SCALE GENOMIC DNA]</scope>
    <source>
        <strain evidence="13 14">IPMA8</strain>
    </source>
</reference>
<dbReference type="SMART" id="SM00086">
    <property type="entry name" value="PAC"/>
    <property type="match status" value="2"/>
</dbReference>
<feature type="domain" description="Response regulatory" evidence="10">
    <location>
        <begin position="1501"/>
        <end position="1619"/>
    </location>
</feature>
<dbReference type="Proteomes" id="UP000702425">
    <property type="component" value="Unassembled WGS sequence"/>
</dbReference>
<keyword evidence="3 7" id="KW-0597">Phosphoprotein</keyword>
<dbReference type="SMART" id="SM00387">
    <property type="entry name" value="HATPase_c"/>
    <property type="match status" value="2"/>
</dbReference>
<dbReference type="InterPro" id="IPR003018">
    <property type="entry name" value="GAF"/>
</dbReference>
<dbReference type="SUPFAM" id="SSF55785">
    <property type="entry name" value="PYP-like sensor domain (PAS domain)"/>
    <property type="match status" value="5"/>
</dbReference>
<feature type="coiled-coil region" evidence="8">
    <location>
        <begin position="1224"/>
        <end position="1254"/>
    </location>
</feature>
<dbReference type="SMART" id="SM00091">
    <property type="entry name" value="PAS"/>
    <property type="match status" value="5"/>
</dbReference>
<dbReference type="InterPro" id="IPR003661">
    <property type="entry name" value="HisK_dim/P_dom"/>
</dbReference>
<dbReference type="Gene3D" id="3.40.50.2300">
    <property type="match status" value="2"/>
</dbReference>
<evidence type="ECO:0000256" key="3">
    <source>
        <dbReference type="ARBA" id="ARBA00022553"/>
    </source>
</evidence>
<evidence type="ECO:0000259" key="9">
    <source>
        <dbReference type="PROSITE" id="PS50109"/>
    </source>
</evidence>
<dbReference type="InterPro" id="IPR036890">
    <property type="entry name" value="HATPase_C_sf"/>
</dbReference>
<dbReference type="Gene3D" id="3.30.450.40">
    <property type="match status" value="1"/>
</dbReference>
<dbReference type="InterPro" id="IPR004358">
    <property type="entry name" value="Sig_transdc_His_kin-like_C"/>
</dbReference>
<dbReference type="InterPro" id="IPR001789">
    <property type="entry name" value="Sig_transdc_resp-reg_receiver"/>
</dbReference>
<dbReference type="SUPFAM" id="SSF47384">
    <property type="entry name" value="Homodimeric domain of signal transducing histidine kinase"/>
    <property type="match status" value="2"/>
</dbReference>
<dbReference type="PANTHER" id="PTHR43547">
    <property type="entry name" value="TWO-COMPONENT HISTIDINE KINASE"/>
    <property type="match status" value="1"/>
</dbReference>
<keyword evidence="5 13" id="KW-0418">Kinase</keyword>
<proteinExistence type="predicted"/>
<protein>
    <recommendedName>
        <fullName evidence="2">histidine kinase</fullName>
        <ecNumber evidence="2">2.7.13.3</ecNumber>
    </recommendedName>
</protein>
<dbReference type="CDD" id="cd00082">
    <property type="entry name" value="HisKA"/>
    <property type="match status" value="2"/>
</dbReference>
<evidence type="ECO:0000259" key="10">
    <source>
        <dbReference type="PROSITE" id="PS50110"/>
    </source>
</evidence>
<dbReference type="InterPro" id="IPR000700">
    <property type="entry name" value="PAS-assoc_C"/>
</dbReference>
<evidence type="ECO:0000256" key="4">
    <source>
        <dbReference type="ARBA" id="ARBA00022679"/>
    </source>
</evidence>
<evidence type="ECO:0000313" key="14">
    <source>
        <dbReference type="Proteomes" id="UP000702425"/>
    </source>
</evidence>
<dbReference type="InterPro" id="IPR013656">
    <property type="entry name" value="PAS_4"/>
</dbReference>
<evidence type="ECO:0000259" key="11">
    <source>
        <dbReference type="PROSITE" id="PS50112"/>
    </source>
</evidence>
<feature type="domain" description="PAS" evidence="11">
    <location>
        <begin position="876"/>
        <end position="910"/>
    </location>
</feature>
<evidence type="ECO:0000256" key="5">
    <source>
        <dbReference type="ARBA" id="ARBA00022777"/>
    </source>
</evidence>
<dbReference type="SUPFAM" id="SSF55874">
    <property type="entry name" value="ATPase domain of HSP90 chaperone/DNA topoisomerase II/histidine kinase"/>
    <property type="match status" value="2"/>
</dbReference>
<dbReference type="Pfam" id="PF00072">
    <property type="entry name" value="Response_reg"/>
    <property type="match status" value="2"/>
</dbReference>
<dbReference type="CDD" id="cd16922">
    <property type="entry name" value="HATPase_EvgS-ArcB-TorS-like"/>
    <property type="match status" value="2"/>
</dbReference>
<sequence>MAMLMRSHDWSLSALGAVETWSQSLKTAIRIVLGSRYPMFVWWGQEMINFYNDAYIPILGKRHPQALGQPASRVWAEIWDTLGPQAEAVLNQGQSTWNQELLLVMERNGYTEETYFTFSYSPVANDDGPVGGVFCACSEDTQGVLSDRRLATLRELAAETVTAKTVEAACEISATVLTNNAYDIPFALFYLLDGESEIARLAGTTRLAAGTLASGEAIELTSAQKCEWQLKQVIETGESRIIENLEAQFGLLPGGAWSQSPHQAVVLPLARSGETFGFLIAGVSPLRTFDDDYKGFFDLMAGQVTTAIANAQAYEQERKRAEALAELDRAKTAFFSNVSHEFRTPLTLMLAPLEDTIANLDGTIPPQEREQLQLVQRNGMRLLKLVNSLLDFSRIEAGRVQASYEPVDLATYTAELASTFRSLIERARMSLIVDCPTLPEAIYVDREMWEKIVLNLLSNAFKFTLAGTITVRLRWINSGVELLVADTGIGIPSEELPHLFERFNRIKNSQGRSFEGSGIGLSLVQELVKLHGGAIDVSSTFGQGSCFTVTIPAGTAHLPPEQIGVSCTLASTALGAIPYVEEAQRWLPEGDLRLEEWSIAPSTYELVNQPAQSKIQNLKSKIVLADDNADMRDYIRRLLSGSYIVQTVADGLAALTAIEKNPPDLVLTDVMMPGMDGFELLRSLRSNPATQDIPIILLSARAGEEARIEGLAAGADDYLIKPFSARELLARVEASLKLARLRQEATVRERTILGRVTDAFMALDLDFRITYANEAAQRVSRTPLEAMLGKTMWVAFPGTIGNQFEFQYRRSLSQQIAVDFEEYYAPFDLWVDVRVYPSPTGLSLFFRDINERKKIEQERERFLAVGSDLQVIAGINGYFHWVSPTFERILGWTPDEMTSRPWTEFVHPDDLGSSIAEADSLFSGNKTFRFENRYRHKDGSYRWFIWNAQPYPEEQVIYGAAVDITDRVRVENERQRAQQALRETEEQSRNILESIGEAFFALDENWRFTYVNQFAGTLLDRIPGDLIGKNLWEEYPGLIGSEFEPIYWSAMRDRVAGSLTAFYPDHDRWYEVRTYPAANGITVYFKNVTDRIQAEAVLRQTSAELERQLQKFNAFKSSVPDFIYTFDLSGRFIDINKPLLDLWQKSFAEAIGKNFFELDYPVDLALKLQNQIQEVIQTHQPIKDEMPYTSALGTRAYEYIFVPIFDAEGAVEMVAGVTRDITDRKQAEAEREKLLQQEQTAREAAETANRIKDEFLAVLSHELRSPLNPILGWSKLLQQGKLGAAKTASALASIERNARLQSQLIDDLLDISRILSGKLRLNAMSVDLNMVISAALETVRLAAEAKSLQIQTTFSPGIGMVMGDSGRLQQVVWNLLSNAVKFTPQGGQISVRLTQTGSYAQILVTDTGKGINPEFLPYVFEHFRQEDGAITRKFGGLGLGLAIARQIVELHGGKIWVESSGEGQGATFTVELPLLHTANLVEEVAGRAEARSDDLDLANLRVLVVDDERDSREFVAFVAEQAGAKVTALGSASEALQLLSTIPFDILLCDIGMPDMDGYMLVRQVRALPPEQGGQIPAIALTAYAGDFNQEQALAAGFQRHVAKPVEPNELVEAIVTLLRKVNR</sequence>
<evidence type="ECO:0000256" key="6">
    <source>
        <dbReference type="ARBA" id="ARBA00023012"/>
    </source>
</evidence>
<keyword evidence="4 13" id="KW-0808">Transferase</keyword>
<feature type="coiled-coil region" evidence="8">
    <location>
        <begin position="967"/>
        <end position="994"/>
    </location>
</feature>
<evidence type="ECO:0000256" key="1">
    <source>
        <dbReference type="ARBA" id="ARBA00000085"/>
    </source>
</evidence>
<keyword evidence="6" id="KW-0902">Two-component regulatory system</keyword>
<dbReference type="Gene3D" id="3.30.450.20">
    <property type="entry name" value="PAS domain"/>
    <property type="match status" value="5"/>
</dbReference>
<dbReference type="SUPFAM" id="SSF52172">
    <property type="entry name" value="CheY-like"/>
    <property type="match status" value="2"/>
</dbReference>
<evidence type="ECO:0000256" key="7">
    <source>
        <dbReference type="PROSITE-ProRule" id="PRU00169"/>
    </source>
</evidence>
<dbReference type="EMBL" id="SRRZ01000009">
    <property type="protein sequence ID" value="NQE33029.1"/>
    <property type="molecule type" value="Genomic_DNA"/>
</dbReference>
<feature type="modified residue" description="4-aspartylphosphate" evidence="7">
    <location>
        <position position="1550"/>
    </location>
</feature>
<dbReference type="Gene3D" id="3.30.565.10">
    <property type="entry name" value="Histidine kinase-like ATPase, C-terminal domain"/>
    <property type="match status" value="2"/>
</dbReference>
<feature type="domain" description="PAC" evidence="12">
    <location>
        <begin position="1182"/>
        <end position="1233"/>
    </location>
</feature>
<name>A0ABX2CRK6_9CYAN</name>
<feature type="domain" description="Histidine kinase" evidence="9">
    <location>
        <begin position="337"/>
        <end position="555"/>
    </location>
</feature>
<feature type="domain" description="Histidine kinase" evidence="9">
    <location>
        <begin position="1258"/>
        <end position="1476"/>
    </location>
</feature>
<dbReference type="PROSITE" id="PS50112">
    <property type="entry name" value="PAS"/>
    <property type="match status" value="3"/>
</dbReference>
<dbReference type="SMART" id="SM00388">
    <property type="entry name" value="HisKA"/>
    <property type="match status" value="2"/>
</dbReference>
<dbReference type="Pfam" id="PF13185">
    <property type="entry name" value="GAF_2"/>
    <property type="match status" value="1"/>
</dbReference>
<dbReference type="InterPro" id="IPR005467">
    <property type="entry name" value="His_kinase_dom"/>
</dbReference>
<keyword evidence="8" id="KW-0175">Coiled coil</keyword>
<dbReference type="Pfam" id="PF08448">
    <property type="entry name" value="PAS_4"/>
    <property type="match status" value="3"/>
</dbReference>
<feature type="domain" description="PAS" evidence="11">
    <location>
        <begin position="984"/>
        <end position="1031"/>
    </location>
</feature>
<feature type="coiled-coil region" evidence="8">
    <location>
        <begin position="304"/>
        <end position="331"/>
    </location>
</feature>
<dbReference type="PRINTS" id="PR00344">
    <property type="entry name" value="BCTRLSENSOR"/>
</dbReference>
<dbReference type="CDD" id="cd00130">
    <property type="entry name" value="PAS"/>
    <property type="match status" value="4"/>
</dbReference>
<dbReference type="CDD" id="cd17580">
    <property type="entry name" value="REC_2_DhkD-like"/>
    <property type="match status" value="1"/>
</dbReference>
<evidence type="ECO:0000256" key="8">
    <source>
        <dbReference type="SAM" id="Coils"/>
    </source>
</evidence>
<gene>
    <name evidence="13" type="primary">tmoS_2</name>
    <name evidence="13" type="ORF">E5S67_00746</name>
</gene>
<dbReference type="InterPro" id="IPR001610">
    <property type="entry name" value="PAC"/>
</dbReference>
<keyword evidence="14" id="KW-1185">Reference proteome</keyword>
<comment type="catalytic activity">
    <reaction evidence="1">
        <text>ATP + protein L-histidine = ADP + protein N-phospho-L-histidine.</text>
        <dbReference type="EC" id="2.7.13.3"/>
    </reaction>
</comment>
<dbReference type="InterPro" id="IPR029016">
    <property type="entry name" value="GAF-like_dom_sf"/>
</dbReference>
<dbReference type="EC" id="2.7.13.3" evidence="2"/>
<dbReference type="CDD" id="cd17574">
    <property type="entry name" value="REC_OmpR"/>
    <property type="match status" value="1"/>
</dbReference>
<dbReference type="SMART" id="SM00448">
    <property type="entry name" value="REC"/>
    <property type="match status" value="2"/>
</dbReference>
<dbReference type="SUPFAM" id="SSF55781">
    <property type="entry name" value="GAF domain-like"/>
    <property type="match status" value="1"/>
</dbReference>
<dbReference type="Pfam" id="PF08447">
    <property type="entry name" value="PAS_3"/>
    <property type="match status" value="1"/>
</dbReference>
<dbReference type="PROSITE" id="PS50109">
    <property type="entry name" value="HIS_KIN"/>
    <property type="match status" value="2"/>
</dbReference>
<dbReference type="InterPro" id="IPR003594">
    <property type="entry name" value="HATPase_dom"/>
</dbReference>
<evidence type="ECO:0000259" key="12">
    <source>
        <dbReference type="PROSITE" id="PS50113"/>
    </source>
</evidence>
<evidence type="ECO:0000256" key="2">
    <source>
        <dbReference type="ARBA" id="ARBA00012438"/>
    </source>
</evidence>
<feature type="domain" description="Response regulatory" evidence="10">
    <location>
        <begin position="621"/>
        <end position="736"/>
    </location>
</feature>
<dbReference type="InterPro" id="IPR035965">
    <property type="entry name" value="PAS-like_dom_sf"/>
</dbReference>
<dbReference type="PANTHER" id="PTHR43547:SF2">
    <property type="entry name" value="HYBRID SIGNAL TRANSDUCTION HISTIDINE KINASE C"/>
    <property type="match status" value="1"/>
</dbReference>
<dbReference type="InterPro" id="IPR036097">
    <property type="entry name" value="HisK_dim/P_sf"/>
</dbReference>
<organism evidence="13 14">
    <name type="scientific">Microcoleus asticus IPMA8</name>
    <dbReference type="NCBI Taxonomy" id="2563858"/>
    <lineage>
        <taxon>Bacteria</taxon>
        <taxon>Bacillati</taxon>
        <taxon>Cyanobacteriota</taxon>
        <taxon>Cyanophyceae</taxon>
        <taxon>Oscillatoriophycideae</taxon>
        <taxon>Oscillatoriales</taxon>
        <taxon>Microcoleaceae</taxon>
        <taxon>Microcoleus</taxon>
        <taxon>Microcoleus asticus</taxon>
    </lineage>
</organism>
<evidence type="ECO:0000313" key="13">
    <source>
        <dbReference type="EMBL" id="NQE33029.1"/>
    </source>
</evidence>
<dbReference type="InterPro" id="IPR000014">
    <property type="entry name" value="PAS"/>
</dbReference>
<dbReference type="InterPro" id="IPR013655">
    <property type="entry name" value="PAS_fold_3"/>
</dbReference>
<dbReference type="PROSITE" id="PS50110">
    <property type="entry name" value="RESPONSE_REGULATORY"/>
    <property type="match status" value="2"/>
</dbReference>
<dbReference type="InterPro" id="IPR011006">
    <property type="entry name" value="CheY-like_superfamily"/>
</dbReference>
<dbReference type="Pfam" id="PF02518">
    <property type="entry name" value="HATPase_c"/>
    <property type="match status" value="2"/>
</dbReference>